<dbReference type="SMART" id="SM00983">
    <property type="entry name" value="TPK_B1_binding"/>
    <property type="match status" value="1"/>
</dbReference>
<dbReference type="GO" id="GO:0030975">
    <property type="term" value="F:thiamine binding"/>
    <property type="evidence" value="ECO:0007669"/>
    <property type="project" value="InterPro"/>
</dbReference>
<sequence>MTHNRSGAVRRKVVQHDFYDSADQVGGVVLLNNPTNGSWEYDEYLRLLTTKRYSRIASWEAHSTAQCYFVCADGVYPKLQSYVKERQVSHPHLRLFQFFPLCDAVIGDMDSYVTSYEKDGCERPSSTPEGGYGTVDDIPVEVLDTIHHRCRSAAALFREVDGSVPDTPLNGWKMLHEEHSHPLLRPLWLHIQCQITTDFKKALTLLKRLRKRYPDENAVVLPPVLRSPAAARILETGGGVVDQRNCGCDNDPIQERELCVAASQVEALLLPTVVAVGAFGGRFDHEVGAISTMLSESHDAHIVLINLFNTVFACQGGGWTQIVRQPEYEDKTCGLVNYGRMTECETSGLLWNVVKGRGKPSVTNDFVFDFGAFISVCNIVRREVITVDLRCLLTSVGESPADATTATGASDCEAQRGRGPPVVFSILRRQKKEGG</sequence>
<name>A0A1G4IKS1_TRYEQ</name>
<dbReference type="InterPro" id="IPR036371">
    <property type="entry name" value="TPK_B1-bd_sf"/>
</dbReference>
<evidence type="ECO:0000313" key="7">
    <source>
        <dbReference type="Proteomes" id="UP000195570"/>
    </source>
</evidence>
<protein>
    <submittedName>
        <fullName evidence="6">Thiamin pyrophosphokinase, vitamin B1 binding domain containing protein, putative</fullName>
    </submittedName>
</protein>
<keyword evidence="4" id="KW-0067">ATP-binding</keyword>
<dbReference type="InterPro" id="IPR007373">
    <property type="entry name" value="Thiamin_PyroPKinase_B1-bd"/>
</dbReference>
<dbReference type="PANTHER" id="PTHR13622:SF8">
    <property type="entry name" value="THIAMIN PYROPHOSPHOKINASE 1"/>
    <property type="match status" value="1"/>
</dbReference>
<dbReference type="Pfam" id="PF04265">
    <property type="entry name" value="TPK_B1_binding"/>
    <property type="match status" value="1"/>
</dbReference>
<dbReference type="GO" id="GO:0004788">
    <property type="term" value="F:thiamine diphosphokinase activity"/>
    <property type="evidence" value="ECO:0007669"/>
    <property type="project" value="InterPro"/>
</dbReference>
<keyword evidence="7" id="KW-1185">Reference proteome</keyword>
<keyword evidence="3" id="KW-0418">Kinase</keyword>
<dbReference type="GO" id="GO:0009229">
    <property type="term" value="P:thiamine diphosphate biosynthetic process"/>
    <property type="evidence" value="ECO:0007669"/>
    <property type="project" value="InterPro"/>
</dbReference>
<dbReference type="VEuPathDB" id="TriTrypDB:TEOVI_000452900"/>
<evidence type="ECO:0000256" key="1">
    <source>
        <dbReference type="ARBA" id="ARBA00022679"/>
    </source>
</evidence>
<dbReference type="RefSeq" id="XP_067083390.1">
    <property type="nucleotide sequence ID" value="XM_067227289.1"/>
</dbReference>
<dbReference type="EMBL" id="CZPT02001941">
    <property type="protein sequence ID" value="SCU72945.1"/>
    <property type="molecule type" value="Genomic_DNA"/>
</dbReference>
<dbReference type="GO" id="GO:0005524">
    <property type="term" value="F:ATP binding"/>
    <property type="evidence" value="ECO:0007669"/>
    <property type="project" value="UniProtKB-KW"/>
</dbReference>
<keyword evidence="2" id="KW-0547">Nucleotide-binding</keyword>
<evidence type="ECO:0000256" key="3">
    <source>
        <dbReference type="ARBA" id="ARBA00022777"/>
    </source>
</evidence>
<dbReference type="Proteomes" id="UP000195570">
    <property type="component" value="Unassembled WGS sequence"/>
</dbReference>
<gene>
    <name evidence="6" type="ORF">TEOVI_000452900</name>
</gene>
<dbReference type="Gene3D" id="3.40.50.10240">
    <property type="entry name" value="Thiamin pyrophosphokinase, catalytic domain"/>
    <property type="match status" value="1"/>
</dbReference>
<evidence type="ECO:0000313" key="6">
    <source>
        <dbReference type="EMBL" id="SCU72945.1"/>
    </source>
</evidence>
<evidence type="ECO:0000256" key="2">
    <source>
        <dbReference type="ARBA" id="ARBA00022741"/>
    </source>
</evidence>
<dbReference type="PANTHER" id="PTHR13622">
    <property type="entry name" value="THIAMIN PYROPHOSPHOKINASE"/>
    <property type="match status" value="1"/>
</dbReference>
<organism evidence="6 7">
    <name type="scientific">Trypanosoma equiperdum</name>
    <dbReference type="NCBI Taxonomy" id="5694"/>
    <lineage>
        <taxon>Eukaryota</taxon>
        <taxon>Discoba</taxon>
        <taxon>Euglenozoa</taxon>
        <taxon>Kinetoplastea</taxon>
        <taxon>Metakinetoplastina</taxon>
        <taxon>Trypanosomatida</taxon>
        <taxon>Trypanosomatidae</taxon>
        <taxon>Trypanosoma</taxon>
    </lineage>
</organism>
<dbReference type="SUPFAM" id="SSF63999">
    <property type="entry name" value="Thiamin pyrophosphokinase, catalytic domain"/>
    <property type="match status" value="1"/>
</dbReference>
<dbReference type="SUPFAM" id="SSF63862">
    <property type="entry name" value="Thiamin pyrophosphokinase, substrate-binding domain"/>
    <property type="match status" value="1"/>
</dbReference>
<dbReference type="AlphaFoldDB" id="A0A1G4IKS1"/>
<dbReference type="GO" id="GO:0016301">
    <property type="term" value="F:kinase activity"/>
    <property type="evidence" value="ECO:0007669"/>
    <property type="project" value="UniProtKB-KW"/>
</dbReference>
<dbReference type="InterPro" id="IPR036759">
    <property type="entry name" value="TPK_catalytic_sf"/>
</dbReference>
<accession>A0A1G4IKS1</accession>
<feature type="domain" description="Thiamin pyrophosphokinase thiamin-binding" evidence="5">
    <location>
        <begin position="318"/>
        <end position="393"/>
    </location>
</feature>
<dbReference type="GeneID" id="92378469"/>
<evidence type="ECO:0000259" key="5">
    <source>
        <dbReference type="SMART" id="SM00983"/>
    </source>
</evidence>
<keyword evidence="1" id="KW-0808">Transferase</keyword>
<comment type="caution">
    <text evidence="6">The sequence shown here is derived from an EMBL/GenBank/DDBJ whole genome shotgun (WGS) entry which is preliminary data.</text>
</comment>
<reference evidence="6" key="1">
    <citation type="submission" date="2016-09" db="EMBL/GenBank/DDBJ databases">
        <authorList>
            <person name="Hebert L."/>
            <person name="Moumen B."/>
        </authorList>
    </citation>
    <scope>NUCLEOTIDE SEQUENCE [LARGE SCALE GENOMIC DNA]</scope>
    <source>
        <strain evidence="6">OVI</strain>
    </source>
</reference>
<proteinExistence type="predicted"/>
<evidence type="ECO:0000256" key="4">
    <source>
        <dbReference type="ARBA" id="ARBA00022840"/>
    </source>
</evidence>